<evidence type="ECO:0000256" key="3">
    <source>
        <dbReference type="ARBA" id="ARBA00022432"/>
    </source>
</evidence>
<keyword evidence="10" id="KW-1185">Reference proteome</keyword>
<dbReference type="HAMAP" id="MF_00473">
    <property type="entry name" value="G6P_isomerase"/>
    <property type="match status" value="1"/>
</dbReference>
<dbReference type="InterPro" id="IPR035476">
    <property type="entry name" value="SIS_PGI_1"/>
</dbReference>
<dbReference type="GO" id="GO:0006094">
    <property type="term" value="P:gluconeogenesis"/>
    <property type="evidence" value="ECO:0007669"/>
    <property type="project" value="UniProtKB-UniRule"/>
</dbReference>
<dbReference type="GO" id="GO:0005829">
    <property type="term" value="C:cytosol"/>
    <property type="evidence" value="ECO:0007669"/>
    <property type="project" value="TreeGrafter"/>
</dbReference>
<dbReference type="PANTHER" id="PTHR11469:SF1">
    <property type="entry name" value="GLUCOSE-6-PHOSPHATE ISOMERASE"/>
    <property type="match status" value="1"/>
</dbReference>
<dbReference type="Gene3D" id="1.10.1390.10">
    <property type="match status" value="1"/>
</dbReference>
<feature type="active site" evidence="7">
    <location>
        <position position="511"/>
    </location>
</feature>
<proteinExistence type="inferred from homology"/>
<protein>
    <recommendedName>
        <fullName evidence="7">Glucose-6-phosphate isomerase</fullName>
        <shortName evidence="7">GPI</shortName>
        <ecNumber evidence="7">5.3.1.9</ecNumber>
    </recommendedName>
    <alternativeName>
        <fullName evidence="7">Phosphoglucose isomerase</fullName>
        <shortName evidence="7">PGI</shortName>
    </alternativeName>
    <alternativeName>
        <fullName evidence="7">Phosphohexose isomerase</fullName>
        <shortName evidence="7">PHI</shortName>
    </alternativeName>
</protein>
<dbReference type="AlphaFoldDB" id="A0A7W2YK15"/>
<comment type="subcellular location">
    <subcellularLocation>
        <location evidence="7">Cytoplasm</location>
    </subcellularLocation>
</comment>
<dbReference type="InterPro" id="IPR018189">
    <property type="entry name" value="Phosphoglucose_isomerase_CS"/>
</dbReference>
<dbReference type="InterPro" id="IPR046348">
    <property type="entry name" value="SIS_dom_sf"/>
</dbReference>
<dbReference type="PRINTS" id="PR00662">
    <property type="entry name" value="G6PISOMERASE"/>
</dbReference>
<sequence length="548" mass="60358">MPSTLLTDLPAYAELRALADSLKSASIQEFFSQQPNRVEQFTLEAAGLRLDFSKHLLSAAAHSKLIELAQQAGLAARATALLQGEALNNTEQRPALHSLLRAKQAPLSALRDKLEQVHSTQQRMRDWCERLNQGQHQGFSGAVITDVVNIGIGGSDLGPRLVSDALRFYHGDIACHYVANVDPADLQSTLLELSPESTLFIICSKSFRTEETLINAQVARQWVLNAGASEADLDKHFLAITSNLEAAADFGIPDQHCLPLWDWVGGRYSVWSAVGLSCAIAIGWDNFTAFLAGAERMDEHFQQAPVAQNMPMLLSLLEIWYCNFFAAENHSVLPYDQGLQRLPSFLQQLTMESNGKQVAQDGRSLPYHTAPILWGSAGSMGQHSFHQLLHQGTRLCPVDFILPLTTHTGMTEQHRFLVANGLAQSRTLLLGRSAEEAKAALLKRGLSDSEAEELAPHLAMPGNRPNTVISFEAVTPETLGALLALYEHRTFCSGQLWGINSFDQWGVELGKDIGMDILSRLEGEQKAAPLDPATEQLMLRWREAQRLD</sequence>
<feature type="active site" evidence="7">
    <location>
        <position position="383"/>
    </location>
</feature>
<dbReference type="SUPFAM" id="SSF53697">
    <property type="entry name" value="SIS domain"/>
    <property type="match status" value="1"/>
</dbReference>
<dbReference type="NCBIfam" id="NF001211">
    <property type="entry name" value="PRK00179.1"/>
    <property type="match status" value="1"/>
</dbReference>
<dbReference type="InterPro" id="IPR001672">
    <property type="entry name" value="G6P_Isomerase"/>
</dbReference>
<evidence type="ECO:0000256" key="5">
    <source>
        <dbReference type="ARBA" id="ARBA00023235"/>
    </source>
</evidence>
<evidence type="ECO:0000256" key="7">
    <source>
        <dbReference type="HAMAP-Rule" id="MF_00473"/>
    </source>
</evidence>
<comment type="pathway">
    <text evidence="7">Carbohydrate biosynthesis; gluconeogenesis.</text>
</comment>
<dbReference type="UniPathway" id="UPA00109">
    <property type="reaction ID" value="UER00181"/>
</dbReference>
<organism evidence="9 10">
    <name type="scientific">Sediminihaliea albiluteola</name>
    <dbReference type="NCBI Taxonomy" id="2758564"/>
    <lineage>
        <taxon>Bacteria</taxon>
        <taxon>Pseudomonadati</taxon>
        <taxon>Pseudomonadota</taxon>
        <taxon>Gammaproteobacteria</taxon>
        <taxon>Cellvibrionales</taxon>
        <taxon>Halieaceae</taxon>
        <taxon>Sediminihaliea</taxon>
    </lineage>
</organism>
<dbReference type="Pfam" id="PF00342">
    <property type="entry name" value="PGI"/>
    <property type="match status" value="1"/>
</dbReference>
<dbReference type="GO" id="GO:0097367">
    <property type="term" value="F:carbohydrate derivative binding"/>
    <property type="evidence" value="ECO:0007669"/>
    <property type="project" value="InterPro"/>
</dbReference>
<comment type="caution">
    <text evidence="9">The sequence shown here is derived from an EMBL/GenBank/DDBJ whole genome shotgun (WGS) entry which is preliminary data.</text>
</comment>
<comment type="pathway">
    <text evidence="1 7 8">Carbohydrate degradation; glycolysis; D-glyceraldehyde 3-phosphate and glycerone phosphate from D-glucose: step 2/4.</text>
</comment>
<dbReference type="InterPro" id="IPR035482">
    <property type="entry name" value="SIS_PGI_2"/>
</dbReference>
<dbReference type="CDD" id="cd05015">
    <property type="entry name" value="SIS_PGI_1"/>
    <property type="match status" value="1"/>
</dbReference>
<evidence type="ECO:0000256" key="6">
    <source>
        <dbReference type="ARBA" id="ARBA00029321"/>
    </source>
</evidence>
<name>A0A7W2YK15_9GAMM</name>
<dbReference type="GO" id="GO:0048029">
    <property type="term" value="F:monosaccharide binding"/>
    <property type="evidence" value="ECO:0007669"/>
    <property type="project" value="TreeGrafter"/>
</dbReference>
<dbReference type="PROSITE" id="PS00765">
    <property type="entry name" value="P_GLUCOSE_ISOMERASE_1"/>
    <property type="match status" value="1"/>
</dbReference>
<evidence type="ECO:0000256" key="1">
    <source>
        <dbReference type="ARBA" id="ARBA00004926"/>
    </source>
</evidence>
<dbReference type="GO" id="GO:0006096">
    <property type="term" value="P:glycolytic process"/>
    <property type="evidence" value="ECO:0007669"/>
    <property type="project" value="UniProtKB-UniRule"/>
</dbReference>
<dbReference type="CDD" id="cd05016">
    <property type="entry name" value="SIS_PGI_2"/>
    <property type="match status" value="1"/>
</dbReference>
<evidence type="ECO:0000256" key="2">
    <source>
        <dbReference type="ARBA" id="ARBA00006604"/>
    </source>
</evidence>
<evidence type="ECO:0000256" key="4">
    <source>
        <dbReference type="ARBA" id="ARBA00023152"/>
    </source>
</evidence>
<keyword evidence="7" id="KW-0963">Cytoplasm</keyword>
<dbReference type="GO" id="GO:0051156">
    <property type="term" value="P:glucose 6-phosphate metabolic process"/>
    <property type="evidence" value="ECO:0007669"/>
    <property type="project" value="TreeGrafter"/>
</dbReference>
<keyword evidence="4 7" id="KW-0324">Glycolysis</keyword>
<reference evidence="9 10" key="1">
    <citation type="submission" date="2020-07" db="EMBL/GenBank/DDBJ databases">
        <title>Halieaceae bacterium, F7430, whole genome shotgun sequencing project.</title>
        <authorList>
            <person name="Jiang S."/>
            <person name="Liu Z.W."/>
            <person name="Du Z.J."/>
        </authorList>
    </citation>
    <scope>NUCLEOTIDE SEQUENCE [LARGE SCALE GENOMIC DNA]</scope>
    <source>
        <strain evidence="9 10">F7430</strain>
    </source>
</reference>
<comment type="similarity">
    <text evidence="2 7 8">Belongs to the GPI family.</text>
</comment>
<evidence type="ECO:0000256" key="8">
    <source>
        <dbReference type="RuleBase" id="RU000612"/>
    </source>
</evidence>
<dbReference type="EC" id="5.3.1.9" evidence="7"/>
<dbReference type="UniPathway" id="UPA00138"/>
<dbReference type="Gene3D" id="3.40.50.10490">
    <property type="entry name" value="Glucose-6-phosphate isomerase like protein, domain 1"/>
    <property type="match status" value="2"/>
</dbReference>
<dbReference type="InterPro" id="IPR023096">
    <property type="entry name" value="G6P_Isomerase_C"/>
</dbReference>
<evidence type="ECO:0000313" key="9">
    <source>
        <dbReference type="EMBL" id="MBA6414156.1"/>
    </source>
</evidence>
<gene>
    <name evidence="7 9" type="primary">pgi</name>
    <name evidence="9" type="ORF">H2508_13660</name>
</gene>
<accession>A0A7W2YK15</accession>
<feature type="active site" description="Proton donor" evidence="7">
    <location>
        <position position="352"/>
    </location>
</feature>
<dbReference type="PROSITE" id="PS51463">
    <property type="entry name" value="P_GLUCOSE_ISOMERASE_3"/>
    <property type="match status" value="1"/>
</dbReference>
<comment type="catalytic activity">
    <reaction evidence="6 7 8">
        <text>alpha-D-glucose 6-phosphate = beta-D-fructose 6-phosphate</text>
        <dbReference type="Rhea" id="RHEA:11816"/>
        <dbReference type="ChEBI" id="CHEBI:57634"/>
        <dbReference type="ChEBI" id="CHEBI:58225"/>
        <dbReference type="EC" id="5.3.1.9"/>
    </reaction>
</comment>
<keyword evidence="5 7" id="KW-0413">Isomerase</keyword>
<evidence type="ECO:0000313" key="10">
    <source>
        <dbReference type="Proteomes" id="UP000539350"/>
    </source>
</evidence>
<dbReference type="Proteomes" id="UP000539350">
    <property type="component" value="Unassembled WGS sequence"/>
</dbReference>
<comment type="function">
    <text evidence="7">Catalyzes the reversible isomerization of glucose-6-phosphate to fructose-6-phosphate.</text>
</comment>
<dbReference type="EMBL" id="JACFXU010000018">
    <property type="protein sequence ID" value="MBA6414156.1"/>
    <property type="molecule type" value="Genomic_DNA"/>
</dbReference>
<keyword evidence="3 7" id="KW-0312">Gluconeogenesis</keyword>
<dbReference type="PROSITE" id="PS00174">
    <property type="entry name" value="P_GLUCOSE_ISOMERASE_2"/>
    <property type="match status" value="1"/>
</dbReference>
<dbReference type="PANTHER" id="PTHR11469">
    <property type="entry name" value="GLUCOSE-6-PHOSPHATE ISOMERASE"/>
    <property type="match status" value="1"/>
</dbReference>
<dbReference type="GO" id="GO:0004347">
    <property type="term" value="F:glucose-6-phosphate isomerase activity"/>
    <property type="evidence" value="ECO:0007669"/>
    <property type="project" value="UniProtKB-UniRule"/>
</dbReference>